<dbReference type="EMBL" id="JAEKNR010000192">
    <property type="protein sequence ID" value="MBJ7600203.1"/>
    <property type="molecule type" value="Genomic_DNA"/>
</dbReference>
<accession>A0A934KD21</accession>
<organism evidence="4 5">
    <name type="scientific">Candidatus Nephthysia bennettiae</name>
    <dbReference type="NCBI Taxonomy" id="3127016"/>
    <lineage>
        <taxon>Bacteria</taxon>
        <taxon>Bacillati</taxon>
        <taxon>Candidatus Dormiibacterota</taxon>
        <taxon>Candidatus Dormibacteria</taxon>
        <taxon>Candidatus Dormibacterales</taxon>
        <taxon>Candidatus Dormibacteraceae</taxon>
        <taxon>Candidatus Nephthysia</taxon>
    </lineage>
</organism>
<comment type="caution">
    <text evidence="4">The sequence shown here is derived from an EMBL/GenBank/DDBJ whole genome shotgun (WGS) entry which is preliminary data.</text>
</comment>
<evidence type="ECO:0000313" key="4">
    <source>
        <dbReference type="EMBL" id="MBJ7600203.1"/>
    </source>
</evidence>
<feature type="region of interest" description="Disordered" evidence="1">
    <location>
        <begin position="1"/>
        <end position="20"/>
    </location>
</feature>
<dbReference type="Pfam" id="PF01833">
    <property type="entry name" value="TIG"/>
    <property type="match status" value="1"/>
</dbReference>
<dbReference type="InterPro" id="IPR058502">
    <property type="entry name" value="PLL-like_beta-prop"/>
</dbReference>
<dbReference type="InterPro" id="IPR014756">
    <property type="entry name" value="Ig_E-set"/>
</dbReference>
<dbReference type="CDD" id="cd00102">
    <property type="entry name" value="IPT"/>
    <property type="match status" value="1"/>
</dbReference>
<dbReference type="SUPFAM" id="SSF81296">
    <property type="entry name" value="E set domains"/>
    <property type="match status" value="1"/>
</dbReference>
<reference evidence="4" key="1">
    <citation type="submission" date="2020-10" db="EMBL/GenBank/DDBJ databases">
        <title>Ca. Dormibacterota MAGs.</title>
        <authorList>
            <person name="Montgomery K."/>
        </authorList>
    </citation>
    <scope>NUCLEOTIDE SEQUENCE [LARGE SCALE GENOMIC DNA]</scope>
    <source>
        <strain evidence="4">SC8812_S17_10</strain>
    </source>
</reference>
<feature type="domain" description="PLL-like beta propeller" evidence="3">
    <location>
        <begin position="134"/>
        <end position="346"/>
    </location>
</feature>
<dbReference type="Proteomes" id="UP000612893">
    <property type="component" value="Unassembled WGS sequence"/>
</dbReference>
<protein>
    <submittedName>
        <fullName evidence="4">IPT/TIG domain-containing protein</fullName>
    </submittedName>
</protein>
<dbReference type="AlphaFoldDB" id="A0A934KD21"/>
<feature type="domain" description="IPT/TIG" evidence="2">
    <location>
        <begin position="53"/>
        <end position="131"/>
    </location>
</feature>
<dbReference type="CDD" id="cd22954">
    <property type="entry name" value="PLL_lectin"/>
    <property type="match status" value="1"/>
</dbReference>
<evidence type="ECO:0000256" key="1">
    <source>
        <dbReference type="SAM" id="MobiDB-lite"/>
    </source>
</evidence>
<evidence type="ECO:0000259" key="2">
    <source>
        <dbReference type="Pfam" id="PF01833"/>
    </source>
</evidence>
<dbReference type="Gene3D" id="2.120.10.70">
    <property type="entry name" value="Fucose-specific lectin"/>
    <property type="match status" value="2"/>
</dbReference>
<evidence type="ECO:0000259" key="3">
    <source>
        <dbReference type="Pfam" id="PF26607"/>
    </source>
</evidence>
<evidence type="ECO:0000313" key="5">
    <source>
        <dbReference type="Proteomes" id="UP000612893"/>
    </source>
</evidence>
<dbReference type="Pfam" id="PF26607">
    <property type="entry name" value="DUF8189"/>
    <property type="match status" value="1"/>
</dbReference>
<dbReference type="RefSeq" id="WP_338203938.1">
    <property type="nucleotide sequence ID" value="NZ_JAEKNR010000192.1"/>
</dbReference>
<name>A0A934KD21_9BACT</name>
<dbReference type="SUPFAM" id="SSF89372">
    <property type="entry name" value="Fucose-specific lectin"/>
    <property type="match status" value="1"/>
</dbReference>
<dbReference type="InterPro" id="IPR002909">
    <property type="entry name" value="IPT_dom"/>
</dbReference>
<keyword evidence="5" id="KW-1185">Reference proteome</keyword>
<gene>
    <name evidence="4" type="ORF">JF922_19285</name>
</gene>
<sequence>MATSPASGCFHPRRGADPQRRTLRRPGTVLAVLLAGLCAAAVPAVTVSAAPPPTIGDMWPIDSVESGGATANLLGHGFTGTTAVRFGGVAASNVQVVNDSQLTAHIPAHSPKAVVHVTVTAAGGTSQPGNADRFAYYTDLGGGLSAAPDAASWGGGRLDAFGRRNDNALGHRWRQGGQWGAWESLGGVLGGTPGMGVGAVAWGPGRIDVFVQGTDHGLWHRWWDGAKWNGWEPLGGILASGPDVASWSAGRLDVFTRGSDNGLWHKWWDGIKWNSWEPLGGGLTSDPGAVSWAAHRIDVFVRGTDNGLWHKWWDGAQWGGWEGLGGHLVSGPDPASPGPGQLDVIYRDNGPIYGRAYTGAWQPARSLQWLGSSDPGAVASGPGVSDIFQREPGLTLGYTNTTAAS</sequence>
<proteinExistence type="predicted"/>